<keyword evidence="8" id="KW-1185">Reference proteome</keyword>
<keyword evidence="3" id="KW-0967">Endosome</keyword>
<dbReference type="SMART" id="SM00324">
    <property type="entry name" value="RhoGAP"/>
    <property type="match status" value="1"/>
</dbReference>
<evidence type="ECO:0000256" key="4">
    <source>
        <dbReference type="ARBA" id="ARBA00023329"/>
    </source>
</evidence>
<dbReference type="Proteomes" id="UP000290189">
    <property type="component" value="Unassembled WGS sequence"/>
</dbReference>
<gene>
    <name evidence="6" type="ORF">PBRA_005718</name>
    <name evidence="7" type="ORF">PLBR_LOCUS8305</name>
</gene>
<dbReference type="Gene3D" id="3.60.10.10">
    <property type="entry name" value="Endonuclease/exonuclease/phosphatase"/>
    <property type="match status" value="1"/>
</dbReference>
<dbReference type="PROSITE" id="PS50238">
    <property type="entry name" value="RHOGAP"/>
    <property type="match status" value="1"/>
</dbReference>
<evidence type="ECO:0000313" key="7">
    <source>
        <dbReference type="EMBL" id="SPR01090.1"/>
    </source>
</evidence>
<evidence type="ECO:0000313" key="8">
    <source>
        <dbReference type="Proteomes" id="UP000039324"/>
    </source>
</evidence>
<dbReference type="GO" id="GO:0031901">
    <property type="term" value="C:early endosome membrane"/>
    <property type="evidence" value="ECO:0007669"/>
    <property type="project" value="UniProtKB-SubCell"/>
</dbReference>
<dbReference type="GO" id="GO:0004439">
    <property type="term" value="F:phosphatidylinositol-4,5-bisphosphate 5-phosphatase activity"/>
    <property type="evidence" value="ECO:0007669"/>
    <property type="project" value="TreeGrafter"/>
</dbReference>
<dbReference type="PANTHER" id="PTHR11200:SF300">
    <property type="entry name" value="TYPE II INOSITOL 1,4,5-TRISPHOSPHATE 5-PHOSPHATASE"/>
    <property type="match status" value="1"/>
</dbReference>
<dbReference type="AlphaFoldDB" id="A0A0G4IPR4"/>
<dbReference type="InterPro" id="IPR008936">
    <property type="entry name" value="Rho_GTPase_activation_prot"/>
</dbReference>
<dbReference type="GO" id="GO:0046856">
    <property type="term" value="P:phosphatidylinositol dephosphorylation"/>
    <property type="evidence" value="ECO:0007669"/>
    <property type="project" value="InterPro"/>
</dbReference>
<dbReference type="GO" id="GO:0007165">
    <property type="term" value="P:signal transduction"/>
    <property type="evidence" value="ECO:0007669"/>
    <property type="project" value="InterPro"/>
</dbReference>
<dbReference type="OMA" id="VREDAWC"/>
<comment type="subcellular location">
    <subcellularLocation>
        <location evidence="2">Cytoplasmic vesicle</location>
        <location evidence="2">Phagosome membrane</location>
    </subcellularLocation>
    <subcellularLocation>
        <location evidence="1">Early endosome membrane</location>
    </subcellularLocation>
</comment>
<dbReference type="InterPro" id="IPR048869">
    <property type="entry name" value="OCRL-1_2_ASH"/>
</dbReference>
<evidence type="ECO:0000256" key="1">
    <source>
        <dbReference type="ARBA" id="ARBA00004146"/>
    </source>
</evidence>
<evidence type="ECO:0000256" key="2">
    <source>
        <dbReference type="ARBA" id="ARBA00004580"/>
    </source>
</evidence>
<geneLocation type="mitochondrion" evidence="7"/>
<proteinExistence type="predicted"/>
<evidence type="ECO:0000313" key="9">
    <source>
        <dbReference type="Proteomes" id="UP000290189"/>
    </source>
</evidence>
<evidence type="ECO:0000256" key="3">
    <source>
        <dbReference type="ARBA" id="ARBA00022753"/>
    </source>
</evidence>
<accession>A0A0G4IPR4</accession>
<dbReference type="EMBL" id="CDSF01000078">
    <property type="protein sequence ID" value="CEO97114.1"/>
    <property type="molecule type" value="Genomic_DNA"/>
</dbReference>
<name>A0A0G4IPR4_PLABS</name>
<dbReference type="SUPFAM" id="SSF56219">
    <property type="entry name" value="DNase I-like"/>
    <property type="match status" value="1"/>
</dbReference>
<dbReference type="OrthoDB" id="7862313at2759"/>
<dbReference type="SMART" id="SM00128">
    <property type="entry name" value="IPPc"/>
    <property type="match status" value="1"/>
</dbReference>
<dbReference type="SUPFAM" id="SSF48350">
    <property type="entry name" value="GTPase activation domain, GAP"/>
    <property type="match status" value="1"/>
</dbReference>
<feature type="domain" description="Rho-GAP" evidence="5">
    <location>
        <begin position="510"/>
        <end position="687"/>
    </location>
</feature>
<dbReference type="Gene3D" id="1.10.555.10">
    <property type="entry name" value="Rho GTPase activation protein"/>
    <property type="match status" value="1"/>
</dbReference>
<dbReference type="InterPro" id="IPR046985">
    <property type="entry name" value="IP5"/>
</dbReference>
<dbReference type="InterPro" id="IPR000300">
    <property type="entry name" value="IPPc"/>
</dbReference>
<dbReference type="Pfam" id="PF21310">
    <property type="entry name" value="OCRL-like_ASH"/>
    <property type="match status" value="1"/>
</dbReference>
<dbReference type="STRING" id="37360.A0A0G4IPR4"/>
<dbReference type="Pfam" id="PF22669">
    <property type="entry name" value="Exo_endo_phos2"/>
    <property type="match status" value="1"/>
</dbReference>
<keyword evidence="7" id="KW-0496">Mitochondrion</keyword>
<dbReference type="Proteomes" id="UP000039324">
    <property type="component" value="Unassembled WGS sequence"/>
</dbReference>
<reference evidence="6 8" key="1">
    <citation type="submission" date="2015-02" db="EMBL/GenBank/DDBJ databases">
        <authorList>
            <person name="Chooi Y.-H."/>
        </authorList>
    </citation>
    <scope>NUCLEOTIDE SEQUENCE [LARGE SCALE GENOMIC DNA]</scope>
    <source>
        <strain evidence="6">E3</strain>
    </source>
</reference>
<organism evidence="6 8">
    <name type="scientific">Plasmodiophora brassicae</name>
    <name type="common">Clubroot disease agent</name>
    <dbReference type="NCBI Taxonomy" id="37360"/>
    <lineage>
        <taxon>Eukaryota</taxon>
        <taxon>Sar</taxon>
        <taxon>Rhizaria</taxon>
        <taxon>Endomyxa</taxon>
        <taxon>Phytomyxea</taxon>
        <taxon>Plasmodiophorida</taxon>
        <taxon>Plasmodiophoridae</taxon>
        <taxon>Plasmodiophora</taxon>
    </lineage>
</organism>
<dbReference type="Pfam" id="PF00620">
    <property type="entry name" value="RhoGAP"/>
    <property type="match status" value="1"/>
</dbReference>
<dbReference type="PANTHER" id="PTHR11200">
    <property type="entry name" value="INOSITOL 5-PHOSPHATASE"/>
    <property type="match status" value="1"/>
</dbReference>
<sequence>MGDADGAGIPDVAVNNLMMRDDWIKRQMAKRISEFTDEKTLHIFLGTWNVNAKKENCRLEAWLRPPQMAVSPDIYAIGMQEIVDLNASNVMRDPQTAEPWIQKFQSCLSDNYLLVNYKQLVGIVLCVFAKKDIYPAHMSQVLMAQTGVGVMGIGNKGAIAISFNLYDSSICVVNSHLAAHQNNAQARNDNFRDINEKLRFSPGAERGQRAELFPIDRHDYVFWIGDLNYRIDLPDMDVIYERIAANDLSYLLRYDQLMVERANEAVFQRYSEGSVTFPPTYKFQPNTNEYERRPDKKKRAPAWCDRILWKTQSGNAQQLFYQSAPSLLMSDHKPVMSCFAIAVKVLVQERRNEVFQSLVKQLDALENQQIPKIALSSTSVHFPAVHFDQRQSQTIQLRNDGEAIVQFHFAPKPDAATKRDICKPWLSIEPAFGIIPPGETLDITIQIHVVSRDIAFGLNTRQLVLDDILIMKLFKGCDYFIPVSGDWLPSCAASTIEYLVCVSGPVRTQASVQPSAGDNVLAIPKELWRIVDYLYRNGGLSTPELFTSCGNNDDVPNIFDDLDTNTAFRKQYAPISMAEVLVRFLDSLSKPVIPIQLCQEFRQSPDPTAFCKQCLIDLPLAHYNVVIYIVSFLRELLTRQEQNEIQPRDLALVFGQALTQFPPRSSSSTDSPGADLMMHLLTSPAFE</sequence>
<evidence type="ECO:0000259" key="5">
    <source>
        <dbReference type="PROSITE" id="PS50238"/>
    </source>
</evidence>
<reference evidence="7 9" key="2">
    <citation type="submission" date="2018-03" db="EMBL/GenBank/DDBJ databases">
        <authorList>
            <person name="Fogelqvist J."/>
        </authorList>
    </citation>
    <scope>NUCLEOTIDE SEQUENCE [LARGE SCALE GENOMIC DNA]</scope>
</reference>
<dbReference type="GO" id="GO:0030670">
    <property type="term" value="C:phagocytic vesicle membrane"/>
    <property type="evidence" value="ECO:0007669"/>
    <property type="project" value="UniProtKB-SubCell"/>
</dbReference>
<protein>
    <recommendedName>
        <fullName evidence="5">Rho-GAP domain-containing protein</fullName>
    </recommendedName>
</protein>
<dbReference type="InterPro" id="IPR000198">
    <property type="entry name" value="RhoGAP_dom"/>
</dbReference>
<keyword evidence="4" id="KW-0968">Cytoplasmic vesicle</keyword>
<dbReference type="InterPro" id="IPR013783">
    <property type="entry name" value="Ig-like_fold"/>
</dbReference>
<dbReference type="EMBL" id="OVEO01000016">
    <property type="protein sequence ID" value="SPR01090.1"/>
    <property type="molecule type" value="Genomic_DNA"/>
</dbReference>
<dbReference type="Gene3D" id="2.60.40.10">
    <property type="entry name" value="Immunoglobulins"/>
    <property type="match status" value="1"/>
</dbReference>
<evidence type="ECO:0000313" key="6">
    <source>
        <dbReference type="EMBL" id="CEO97114.1"/>
    </source>
</evidence>
<dbReference type="InterPro" id="IPR036691">
    <property type="entry name" value="Endo/exonu/phosph_ase_sf"/>
</dbReference>